<evidence type="ECO:0000313" key="7">
    <source>
        <dbReference type="Proteomes" id="UP000307362"/>
    </source>
</evidence>
<dbReference type="GO" id="GO:0005576">
    <property type="term" value="C:extracellular region"/>
    <property type="evidence" value="ECO:0007669"/>
    <property type="project" value="UniProtKB-SubCell"/>
</dbReference>
<dbReference type="Gene3D" id="2.60.40.10">
    <property type="entry name" value="Immunoglobulins"/>
    <property type="match status" value="1"/>
</dbReference>
<dbReference type="GO" id="GO:0003824">
    <property type="term" value="F:catalytic activity"/>
    <property type="evidence" value="ECO:0007669"/>
    <property type="project" value="InterPro"/>
</dbReference>
<dbReference type="InterPro" id="IPR013783">
    <property type="entry name" value="Ig-like_fold"/>
</dbReference>
<protein>
    <submittedName>
        <fullName evidence="6">Uncharacterized protein</fullName>
    </submittedName>
</protein>
<dbReference type="SUPFAM" id="SSF53927">
    <property type="entry name" value="Cytidine deaminase-like"/>
    <property type="match status" value="1"/>
</dbReference>
<evidence type="ECO:0000256" key="4">
    <source>
        <dbReference type="SAM" id="MobiDB-lite"/>
    </source>
</evidence>
<feature type="chain" id="PRO_5024449420" evidence="5">
    <location>
        <begin position="28"/>
        <end position="3766"/>
    </location>
</feature>
<dbReference type="PANTHER" id="PTHR32305">
    <property type="match status" value="1"/>
</dbReference>
<dbReference type="InterPro" id="IPR031325">
    <property type="entry name" value="RHS_repeat"/>
</dbReference>
<dbReference type="InterPro" id="IPR015943">
    <property type="entry name" value="WD40/YVTN_repeat-like_dom_sf"/>
</dbReference>
<keyword evidence="3" id="KW-0843">Virulence</keyword>
<evidence type="ECO:0000256" key="5">
    <source>
        <dbReference type="SAM" id="SignalP"/>
    </source>
</evidence>
<reference evidence="6 7" key="1">
    <citation type="submission" date="2017-12" db="EMBL/GenBank/DDBJ databases">
        <authorList>
            <person name="Paulsen S."/>
            <person name="Gram L.K."/>
        </authorList>
    </citation>
    <scope>NUCLEOTIDE SEQUENCE [LARGE SCALE GENOMIC DNA]</scope>
    <source>
        <strain evidence="6 7">S1189</strain>
    </source>
</reference>
<dbReference type="InterPro" id="IPR022385">
    <property type="entry name" value="Rhs_assc_core"/>
</dbReference>
<dbReference type="InterPro" id="IPR028994">
    <property type="entry name" value="Integrin_alpha_N"/>
</dbReference>
<feature type="signal peptide" evidence="5">
    <location>
        <begin position="1"/>
        <end position="27"/>
    </location>
</feature>
<dbReference type="PANTHER" id="PTHR32305:SF15">
    <property type="entry name" value="PROTEIN RHSA-RELATED"/>
    <property type="match status" value="1"/>
</dbReference>
<accession>A0A5S3YW84</accession>
<dbReference type="InterPro" id="IPR016193">
    <property type="entry name" value="Cytidine_deaminase-like"/>
</dbReference>
<proteinExistence type="predicted"/>
<comment type="subcellular location">
    <subcellularLocation>
        <location evidence="1">Secreted</location>
    </subcellularLocation>
</comment>
<name>A0A5S3YW84_9GAMM</name>
<dbReference type="InterPro" id="IPR050708">
    <property type="entry name" value="T6SS_VgrG/RHS"/>
</dbReference>
<dbReference type="GO" id="GO:0005737">
    <property type="term" value="C:cytoplasm"/>
    <property type="evidence" value="ECO:0007669"/>
    <property type="project" value="InterPro"/>
</dbReference>
<organism evidence="6 7">
    <name type="scientific">Pseudoalteromonas phenolica</name>
    <dbReference type="NCBI Taxonomy" id="161398"/>
    <lineage>
        <taxon>Bacteria</taxon>
        <taxon>Pseudomonadati</taxon>
        <taxon>Pseudomonadota</taxon>
        <taxon>Gammaproteobacteria</taxon>
        <taxon>Alteromonadales</taxon>
        <taxon>Pseudoalteromonadaceae</taxon>
        <taxon>Pseudoalteromonas</taxon>
    </lineage>
</organism>
<dbReference type="Gene3D" id="2.180.10.10">
    <property type="entry name" value="RHS repeat-associated core"/>
    <property type="match status" value="1"/>
</dbReference>
<comment type="caution">
    <text evidence="6">The sequence shown here is derived from an EMBL/GenBank/DDBJ whole genome shotgun (WGS) entry which is preliminary data.</text>
</comment>
<dbReference type="InterPro" id="IPR018391">
    <property type="entry name" value="PQQ_b-propeller_rpt"/>
</dbReference>
<gene>
    <name evidence="6" type="ORF">CWB73_05375</name>
</gene>
<sequence>MLNKIINKSKSLLALALLGGFSSTAIAGACTNESGFSFQEGQNLRLELENIKTYEGSYHPGHTITYMGITEVKVGRVKYSKANWTDDIKSNPNDPDEIIPVLNLLRLPSFGSHSISVETLTESETCNDSGPDVDDNGCSINEGGDYCTLTVEYKRRTTPSIDDVSSREVKRDSSFSVSFTARDAGSDLKKVVIKKDGRPVHTCNYSGTKPLTCSKQYSKNSLNYGEHTWTATATDRFGNQSSNTAKVTIIEENREPQISDITLSNTGPLLPGEVVEVTFTIKDPNTQTGNNLLNLDSFSLNGSNDFLSACSLPEPTGSEIICEGLKVVATPDGGNDVFEIIVEIMDEKGANALKKVEVEFNYAPEARFVDMRESVFKDETLSIKVDARDNSGLESTQICVMPSTNEEASTTDCKTQLEATCEYDNTKSWPWSCLADFEFREHRYQTNQLDFYIVVKDDKDKPLREGVKHRVTFKDRFNLSGKITSGRSYNVGDTVTAVINVGKFSSLATHLKAVSVTSDSAVRVVNNVDPLLPSLIPDVDLANTTNPKEFKVEWVATKDGSRKIELTATAGSNDDDNNDNDITITRNLGDITVNDPTPAKPSPPTLSYVETGNRYKLSITEFDDTKEFYVKAYVAGKLEAQQRISVADKISVDFTFESRAQMHRKELYFTVKGRNYLGQDSSNYVEGDEQHSRSIIINHEVLKPLSPYFNEQQRQESGSYTLTWPSPDDSTSYYKVNYWKGLPSQKSTSTQHMSGAINTNRFYVPRYMSEQVVVQQGQYTFELIACNAKDECTAGQQITIDHMAPILQSFVGPSCESLSACDANYSCEQDQSCNDPVIFNLRGLFLNASQGVITARVRATGEIFSGVNKTLSGNDLSVQFNKKVYQGYMQGGLEITASNGVYQGHDKATSSLVVDSTGSDGQPDLLDSPIAVSDNGYLYAGRDTGLAGYKFNDNNGLDELWLYQPKTNNSGRDDVAAKVVARPLVESIDIDDHIYFGSVNHQFYKLRHRPAQASESARTVQDWLFTSKGPIVAPAQLDENSNLYVGSMDASLYSLDKDTGHVQWQYHFPAGINHQVDVSSAGQIYVKTSDGELHVIDRELISANAIKWRDFGVLYDAFREQIEEWKSTRWTPNQEHPELTRLTKAAVILLQRAPSRDQLSLLTYLYDIGYPFNELISALINANPDLATADDATFIRTLFEYFLGDANTSSIIGAGNQAYWVGQLQAGQTRAEVFIAMLSAGAEKQQYNSVVYSLLYDYYDYCMPSRDCSYDYDSDGDGLSNLVEAHLGTNPIDASDGLATPSLTATDNGLGTIELEMGTTGLIQEYELYVSENGNGYYRAEVIAAQSASTEPANGDTTSWFKQFDNGEYRFKVKACVRVVLENNPRVLHCSNNYSNEQTILINDSTKTSPISISLPYTQAPMDAPSNDVLLEHAGFAPTLGSFRVSESGTATYNIPIELPAGISGVRPSVSLGYNSQTPRTNVALGWSLSAASSISRCRQTKAQDGQFKGITFSDDDKYCLDGQRLMQIDGAFVPGFETIAAYETEIQSHQTIIKVKHVATGKDMFVIRGKDGSYKYYGGTANSEVTITDYNDDTQVLTWLLHTVQDNLQNDDTTISYTYTTEATNSDKLGANERVISQIQYSGNTVAFEYEALPVYRSSYIDGDKMEQTSQLTGIVVSNHHGFELSRYEPHYISATNGIRLLKSIAQCRNTVCKRPITFDYESYTANINFGSSSTIFSASGDNKLAAITLLDTQGDGTPEVATLERVGHEKYELCFFEGNTFENPTELACKFISRFDNEESVAMVALDENGDGKQSLWISKRKELDGHSLENRFNWERATLIQRGGYSYVEIGAIPITGDYAAFIKSLKTADFNGDGYDDLVFLQKEVTLSSGNEWHSLFSDKNELFVAMYDTETERFSVPKQLTSSDPGSYSNFIEKNTPWYAMDVNFDGLADIVSLRCPSNDCGEGKAKTIYVSTNNGIYWHGGFLQFTSSAVTSTSAKNIEHLTPTDVNSDGLVDFIYLKTSEHNDKVKEWRLALNKSSQRHLYDNKRISWSKTDPQRDDLPSDLVAPLVSDINKDGAIELYFPVNVDINPQSTGRIKFVWNIETETFNNAGFWPVLTPDNNLMKGDYAFTADYNNDGVQDLLFKAGDSIIVKYNLEQSPYEGYLSDITQGYENKTHIDYALMTDPSVYRPIVLSAYSNTGFEEDQEDIDAFKVQGLKVTPIIGPSPLVKEVSTDSPSSINDTLKATVSYKYKGAYIQFGGRGMLGFKALTTTNIKDGHTFSTTTRYHQAFPKTGMPARTIRKVGADTISESTNTYNAIRNTRGLNSIYRVFNESTEECSSLIDLVDTGVIQRRGMDCSINETVQDEYGNVTQTVSKRVEPNSNKVLSSVTTENTYGPSTGYDDTYKVLGRLTESTVTHSAKGKVDHSLTSKFTYYGPQHEHAYMLESEVIAEGEGCDYELTTEHIYDALGNTTVVSTTNSGCASDEQQTRVKETVFDDEGRYPLYTKQIGDAEQQGLFLKGSEVISRNAFGQVTEAQTVNGTRSFTLYDVFGSNIGTYTTSGTQSYTYLTACNDSDACVVQSNKLVNGELVEKQYLDRMGRVYKSSRLTAKGAWLHSTVSYDKHGRALEQIAPGSAGVTTVFDVFDRVVSSTDKDTDVTTTYSKLGRTSTVEISGTGVSTGVQKTSSTKNEIGQLASATDALGNVLTYTYDSRGNQLTVSSSADDGDVLITNTFDLLGRKETSADVDRGNWSYIHNAFSELTQQTDARGVETHIRYDSFGRKIRQWHTVPSNEIENEGESNWVYGEELSNVHQLISASQGNDWEQYYFYDTFGRSAATLTAIENNQCIEGVTFNTRLNDLRIKPSHHDKDASGNARNITDLQTVTNPLASRCVIQQTAYDEFGRVSLQFDDYRRLESGEYIEARGVKNTYQNGQVVAKHEAREGRYGQPYYELQTLNDRGQVTHYKKGRALMEVTYDSRGLLSEIASTNYDYIQADSYRFDGLGNLIRRAQIALPEETYEYDLLNRVTHVQDLNLFSYSDSGNLESKAETFTYTNSSQTQCRKVQKKWSQRFGENGAPRHAITSRDYDSADNEDSCSDSDNGGGGTGGPIVILPPPIDIRPPVDGTWGNDSPLLGSQPQSAQINTMSLSSAANTKVTERFEYDANGNQTKLYVNNSSYRTVKYTARNKAYFIDANNEEVTFAYDVNNRRYKRKDKKQTVYYVGALELTVETSENPNDTTPFVKRYIGNDAQQKYYMNGNASLQWMFTDHQGSVIAITNRNYKLLGRYSYGVFGTQKSHTLLNNVDAINFAFNLTIFDRVSDNFRTYTGHEPVKLGNDKRVIHMNGRIYDSSTGSFMQADPFVQEPLNLQNYNAYAYVLNNPLSYNDPSGYIFKKLVKLYKEYWQITNGTILRALAKVPVLNSAIQVGLNFIPGCQAWCTAMYNAAQTYAVTGDFGAALKTGAIAAASAYAFNQIGAAFDGTGGAFWANGGVGHVASHAITGGIISELQGGNFGHGFWSAGLTKGLDVNGLMPGIGSTMNTARTIVAGVIGGTISKLVGGKFANGAVTAAFAQAYNGNSYWDRAKEFGSLALEMAPGYAIAECAMSTCSASEWAWAMSEFTPIAGVAKARRAYMLANKVTNSPASRLADKAQGLPSSQRPNTVAVIKHKDGTVTVGRNQGGYQNSTVQNALDNAPANCFAGQCAEINALSRALNKGRSLDGATISVSNVRGAGSTSGIHGTPKAPCTTCSSVLDQLGVKYTQ</sequence>
<evidence type="ECO:0000256" key="2">
    <source>
        <dbReference type="ARBA" id="ARBA00022525"/>
    </source>
</evidence>
<evidence type="ECO:0000256" key="1">
    <source>
        <dbReference type="ARBA" id="ARBA00004613"/>
    </source>
</evidence>
<dbReference type="SUPFAM" id="SSF50998">
    <property type="entry name" value="Quinoprotein alcohol dehydrogenase-like"/>
    <property type="match status" value="1"/>
</dbReference>
<reference evidence="7" key="2">
    <citation type="submission" date="2019-06" db="EMBL/GenBank/DDBJ databases">
        <title>Co-occurence of chitin degradation, pigmentation and bioactivity in marine Pseudoalteromonas.</title>
        <authorList>
            <person name="Sonnenschein E.C."/>
            <person name="Bech P.K."/>
        </authorList>
    </citation>
    <scope>NUCLEOTIDE SEQUENCE [LARGE SCALE GENOMIC DNA]</scope>
    <source>
        <strain evidence="7">S1189</strain>
    </source>
</reference>
<dbReference type="Pfam" id="PF05593">
    <property type="entry name" value="RHS_repeat"/>
    <property type="match status" value="1"/>
</dbReference>
<evidence type="ECO:0000256" key="3">
    <source>
        <dbReference type="ARBA" id="ARBA00023026"/>
    </source>
</evidence>
<dbReference type="SUPFAM" id="SSF69318">
    <property type="entry name" value="Integrin alpha N-terminal domain"/>
    <property type="match status" value="1"/>
</dbReference>
<dbReference type="SMART" id="SM00564">
    <property type="entry name" value="PQQ"/>
    <property type="match status" value="1"/>
</dbReference>
<keyword evidence="2" id="KW-0964">Secreted</keyword>
<keyword evidence="5" id="KW-0732">Signal</keyword>
<dbReference type="Gene3D" id="2.130.10.10">
    <property type="entry name" value="YVTN repeat-like/Quinoprotein amine dehydrogenase"/>
    <property type="match status" value="1"/>
</dbReference>
<feature type="region of interest" description="Disordered" evidence="4">
    <location>
        <begin position="3071"/>
        <end position="3120"/>
    </location>
</feature>
<dbReference type="EMBL" id="PNCM01000012">
    <property type="protein sequence ID" value="TMP82320.1"/>
    <property type="molecule type" value="Genomic_DNA"/>
</dbReference>
<dbReference type="OrthoDB" id="6277267at2"/>
<dbReference type="Proteomes" id="UP000307362">
    <property type="component" value="Unassembled WGS sequence"/>
</dbReference>
<dbReference type="PROSITE" id="PS51257">
    <property type="entry name" value="PROKAR_LIPOPROTEIN"/>
    <property type="match status" value="1"/>
</dbReference>
<dbReference type="InterPro" id="IPR011047">
    <property type="entry name" value="Quinoprotein_ADH-like_sf"/>
</dbReference>
<dbReference type="NCBIfam" id="TIGR03696">
    <property type="entry name" value="Rhs_assc_core"/>
    <property type="match status" value="1"/>
</dbReference>
<dbReference type="RefSeq" id="WP_138566787.1">
    <property type="nucleotide sequence ID" value="NZ_PNCM01000012.1"/>
</dbReference>
<dbReference type="Pfam" id="PF03534">
    <property type="entry name" value="SpvB"/>
    <property type="match status" value="1"/>
</dbReference>
<dbReference type="InterPro" id="IPR003284">
    <property type="entry name" value="Sal_SpvB"/>
</dbReference>
<evidence type="ECO:0000313" key="6">
    <source>
        <dbReference type="EMBL" id="TMP82320.1"/>
    </source>
</evidence>
<dbReference type="InterPro" id="IPR025968">
    <property type="entry name" value="YwqJ_deaminase"/>
</dbReference>
<dbReference type="Pfam" id="PF14431">
    <property type="entry name" value="YwqJ-deaminase"/>
    <property type="match status" value="1"/>
</dbReference>